<dbReference type="AlphaFoldDB" id="A0AAJ1BH77"/>
<dbReference type="InterPro" id="IPR003593">
    <property type="entry name" value="AAA+_ATPase"/>
</dbReference>
<dbReference type="GO" id="GO:0005524">
    <property type="term" value="F:ATP binding"/>
    <property type="evidence" value="ECO:0007669"/>
    <property type="project" value="UniProtKB-KW"/>
</dbReference>
<dbReference type="PROSITE" id="PS50893">
    <property type="entry name" value="ABC_TRANSPORTER_2"/>
    <property type="match status" value="1"/>
</dbReference>
<proteinExistence type="inferred from homology"/>
<comment type="caution">
    <text evidence="8">The sequence shown here is derived from an EMBL/GenBank/DDBJ whole genome shotgun (WGS) entry which is preliminary data.</text>
</comment>
<dbReference type="PANTHER" id="PTHR42794:SF1">
    <property type="entry name" value="HEMIN IMPORT ATP-BINDING PROTEIN HMUV"/>
    <property type="match status" value="1"/>
</dbReference>
<keyword evidence="5" id="KW-1278">Translocase</keyword>
<gene>
    <name evidence="8" type="ORF">MJ923_10350</name>
</gene>
<keyword evidence="3" id="KW-0547">Nucleotide-binding</keyword>
<dbReference type="PANTHER" id="PTHR42794">
    <property type="entry name" value="HEMIN IMPORT ATP-BINDING PROTEIN HMUV"/>
    <property type="match status" value="1"/>
</dbReference>
<keyword evidence="9" id="KW-1185">Reference proteome</keyword>
<comment type="similarity">
    <text evidence="1">Belongs to the ABC transporter superfamily.</text>
</comment>
<feature type="domain" description="ABC transporter" evidence="7">
    <location>
        <begin position="2"/>
        <end position="238"/>
    </location>
</feature>
<evidence type="ECO:0000259" key="7">
    <source>
        <dbReference type="PROSITE" id="PS50893"/>
    </source>
</evidence>
<dbReference type="InterPro" id="IPR017871">
    <property type="entry name" value="ABC_transporter-like_CS"/>
</dbReference>
<dbReference type="Gene3D" id="3.40.50.300">
    <property type="entry name" value="P-loop containing nucleotide triphosphate hydrolases"/>
    <property type="match status" value="1"/>
</dbReference>
<evidence type="ECO:0000256" key="4">
    <source>
        <dbReference type="ARBA" id="ARBA00022840"/>
    </source>
</evidence>
<keyword evidence="2" id="KW-0813">Transport</keyword>
<evidence type="ECO:0000313" key="9">
    <source>
        <dbReference type="Proteomes" id="UP001297581"/>
    </source>
</evidence>
<dbReference type="InterPro" id="IPR027417">
    <property type="entry name" value="P-loop_NTPase"/>
</dbReference>
<dbReference type="Proteomes" id="UP001297581">
    <property type="component" value="Unassembled WGS sequence"/>
</dbReference>
<dbReference type="GO" id="GO:0016887">
    <property type="term" value="F:ATP hydrolysis activity"/>
    <property type="evidence" value="ECO:0007669"/>
    <property type="project" value="InterPro"/>
</dbReference>
<dbReference type="InterPro" id="IPR003439">
    <property type="entry name" value="ABC_transporter-like_ATP-bd"/>
</dbReference>
<dbReference type="FunFam" id="3.40.50.300:FF:000134">
    <property type="entry name" value="Iron-enterobactin ABC transporter ATP-binding protein"/>
    <property type="match status" value="1"/>
</dbReference>
<dbReference type="SMART" id="SM00382">
    <property type="entry name" value="AAA"/>
    <property type="match status" value="1"/>
</dbReference>
<evidence type="ECO:0000256" key="1">
    <source>
        <dbReference type="ARBA" id="ARBA00005417"/>
    </source>
</evidence>
<dbReference type="RefSeq" id="WP_240591011.1">
    <property type="nucleotide sequence ID" value="NZ_JAKUDL010000003.1"/>
</dbReference>
<evidence type="ECO:0000256" key="3">
    <source>
        <dbReference type="ARBA" id="ARBA00022741"/>
    </source>
</evidence>
<accession>A0AAJ1BH77</accession>
<evidence type="ECO:0000256" key="2">
    <source>
        <dbReference type="ARBA" id="ARBA00022448"/>
    </source>
</evidence>
<dbReference type="NCBIfam" id="NF010068">
    <property type="entry name" value="PRK13548.1"/>
    <property type="match status" value="1"/>
</dbReference>
<protein>
    <submittedName>
        <fullName evidence="8">Heme ABC transporter ATP-binding protein</fullName>
    </submittedName>
</protein>
<dbReference type="EMBL" id="JAKUDL010000003">
    <property type="protein sequence ID" value="MCH4294700.1"/>
    <property type="molecule type" value="Genomic_DNA"/>
</dbReference>
<dbReference type="Pfam" id="PF00005">
    <property type="entry name" value="ABC_tran"/>
    <property type="match status" value="1"/>
</dbReference>
<sequence length="252" mass="27623">MLTVSNLSFGPTHQRVLSDINLSLQPGKVYGLLGPNGAGKSTLLRLLCRELIPSGGDIALDNIALTMWPRLELATRLGVLPQQAQLDFPFQVAEVVEMGAYPLSLSQAQIAGYVSQSLAAVGLDGFEERQYGKLSGGERQRVQLARVLLQLSQTDRGILLLDEPTSALDLAHQHKVLKLARRLARERNFIVVVVLHCLNLAAEYCDGIHVLNNGKLSLSGSPDKCLTPQNIHAVWHYQPSRFVAEDGRTLLF</sequence>
<evidence type="ECO:0000256" key="5">
    <source>
        <dbReference type="ARBA" id="ARBA00022967"/>
    </source>
</evidence>
<organism evidence="8 9">
    <name type="scientific">Shewanella zhuhaiensis</name>
    <dbReference type="NCBI Taxonomy" id="2919576"/>
    <lineage>
        <taxon>Bacteria</taxon>
        <taxon>Pseudomonadati</taxon>
        <taxon>Pseudomonadota</taxon>
        <taxon>Gammaproteobacteria</taxon>
        <taxon>Alteromonadales</taxon>
        <taxon>Shewanellaceae</taxon>
        <taxon>Shewanella</taxon>
    </lineage>
</organism>
<dbReference type="PROSITE" id="PS00211">
    <property type="entry name" value="ABC_TRANSPORTER_1"/>
    <property type="match status" value="1"/>
</dbReference>
<evidence type="ECO:0000256" key="6">
    <source>
        <dbReference type="ARBA" id="ARBA00037066"/>
    </source>
</evidence>
<keyword evidence="4 8" id="KW-0067">ATP-binding</keyword>
<reference evidence="8 9" key="1">
    <citation type="submission" date="2022-02" db="EMBL/GenBank/DDBJ databases">
        <title>The genome sequence of Shewanella sp. 3B26.</title>
        <authorList>
            <person name="Du J."/>
        </authorList>
    </citation>
    <scope>NUCLEOTIDE SEQUENCE [LARGE SCALE GENOMIC DNA]</scope>
    <source>
        <strain evidence="8 9">3B26</strain>
    </source>
</reference>
<name>A0AAJ1BH77_9GAMM</name>
<dbReference type="SUPFAM" id="SSF52540">
    <property type="entry name" value="P-loop containing nucleoside triphosphate hydrolases"/>
    <property type="match status" value="1"/>
</dbReference>
<comment type="function">
    <text evidence="6">Part of the ABC transporter complex HmuTUV involved in hemin import. Responsible for energy coupling to the transport system.</text>
</comment>
<evidence type="ECO:0000313" key="8">
    <source>
        <dbReference type="EMBL" id="MCH4294700.1"/>
    </source>
</evidence>
<dbReference type="CDD" id="cd03214">
    <property type="entry name" value="ABC_Iron-Siderophores_B12_Hemin"/>
    <property type="match status" value="1"/>
</dbReference>